<dbReference type="Proteomes" id="UP000515202">
    <property type="component" value="Unplaced"/>
</dbReference>
<dbReference type="KEGG" id="pvp:105303366"/>
<feature type="compositionally biased region" description="Low complexity" evidence="6">
    <location>
        <begin position="1957"/>
        <end position="1967"/>
    </location>
</feature>
<keyword evidence="4" id="KW-0804">Transcription</keyword>
<feature type="compositionally biased region" description="Basic residues" evidence="6">
    <location>
        <begin position="1237"/>
        <end position="1251"/>
    </location>
</feature>
<dbReference type="GO" id="GO:0042791">
    <property type="term" value="P:5S class rRNA transcription by RNA polymerase III"/>
    <property type="evidence" value="ECO:0007669"/>
    <property type="project" value="TreeGrafter"/>
</dbReference>
<evidence type="ECO:0000313" key="10">
    <source>
        <dbReference type="Proteomes" id="UP000515202"/>
    </source>
</evidence>
<dbReference type="Pfam" id="PF04182">
    <property type="entry name" value="B-block_TFIIIC"/>
    <property type="match status" value="1"/>
</dbReference>
<evidence type="ECO:0000259" key="9">
    <source>
        <dbReference type="Pfam" id="PF24101"/>
    </source>
</evidence>
<sequence length="2145" mass="241250">MDALESLLDEVALEGLDGLCLPALWSRLETRVPPFPLPLEPYTQEFLWRALATHPGISFYEEPRERPDLQLQDRYEEIDLETGILESRRDPVPLEDVYPIHMILENKDGIQGSCRYFKERKNITGDIRTKSLQPRCTMVEAFGRWGKKLIIVASQDMRYRALIGLEGDPDLKLPDFSYCILERLGRSRWQGELQRDLHSTAFKVDAGKLHYHRKILNKNGLITMQSHVIRLPTGAQQHSILLLLNRFHVDRRSKYDILMEKLSAMLSTRSNQIETLGKLREELGLCERTFKRLYQYMLNAGLAKVVSLPLQEIHPECGPCKTKKGTDVMVRCLRLLKEFKRKVEDDHDQDDDDDEEVISKAVPPVDIVYERDMLTQTYELIERRGTKGISQAEIRVAMNVGKLEARMLCRLLQRFKVVKGFMEDEGRQRTTKYISCVFAEESDLSRQYEREKARSELLTTVSLASVPEESLLPEGEDTFLSESDSEEEGSSSGSRRRGKGSQADVRSSSVGIGTQPHHSTPTKGGWKVNLHPLKKQPSSSPGAAEEKACWSSVTGDGLLDTSSSSDPSVPFGSSCLESNSGDIAVIEEVRLENPKESSSSQKTGKHGPGQDKPHETYRLLKRRNLIIEAVTNLRLIESLFTIQKMIMDQEKQEGVSTKCCKKSIVRLVRNLSEEGLLRLYRTTVIQDGIKKKVDLVVHPSMDQNDPLVRSAIEQVRFRISNSSTANRVKAPQPSVPQGEAEEESQGKEDSSGSGDSQPNASSKSESGRVKKTDEKMGITQLKNYNPVVVPGLGRSLGFLPKMPRLRVVHMFLWYLIYGHPASNTVEKPGVSTERRTGKQGLGRAGAPPSSGNDLEASSDAPPQDSQDGAIWEAEVELATETVYVDEASWTRYIPPIPFHRDFGFGWALVSDILLCLPLSIFVQIVQVSYKVDNLEEFLNDPLKKHTLIRFLPRPVRQQLLYKRRYIFSVVENLQRLCYMGLLQFGPTEKFQDKDQVTSFKPKGGTRTLLSGSPTSVQLSSFAPSDTCCKAFCAEVLPVSDPLWWGEPHHREPTLLWPPSSTLCPEPQQEGVIGGLVFGLPGVVRYPRVRRNSSPDQGSDEEGSLQKERESAIDKHNLERKCAMMEYTTGSREVVDEGLIPGDGLGAAGLDSSFYGHLKRNWIWTSYIINKAKKENTTSENGLTVRLQSFLSKHPLPLSAGGNGKLNIWGESRAVSELCADRDEQFEVDKEPTLDRNRRVRGGKSQKRKRLKKDPGKKIKRKKKEELPEEKSKRLRYHDEADQSALQRMTRLRVTWSMQEDGLLMLCRIASNVLNTKVKGPFVPWQVVRDILHATFEESLDKTSHSVGRRARYIIKNPQAYLNYKVCLAEVYQDKALVGDFMNRKRDYEDPKVCANEFKEFVEKLKEKFSSSLKNPNLEIPDTLQELFARYRVLAIGDEKDQIRKEDELNSVEDIHFLVLQNLIQSTLALSDSQMKSCQSFQTFRLYREYKDQILVKAFMECQKRSLVNRRRVNHTLGPKKNRALPFVPMSYQLSQTYYRIFTWRFPSTICTESFQFFDRIRAAGKLDQPDNFSFKDQDNNDSSNDLVAFSLDGPGGHCVAALTLLSLGLVAVDVRIPEQIVVVDSSMVENEVMKSLGKDGALDEDEDEEEDLDEDPGDKRRSIEVKARQASHTNYLLMRGYCAPGIVSTRNLNPNDSIVVNSCRVKFRLRQSPAPTQLGPTDTSLEELTVGTSCLPDMFTRLINSQEDACSLEEFVHQVELSGYKPGDVSAALEVQGAVAAAGCFGVDKEELSRRFSSFARADGERTRTFTDYVQDLLERHQVLEVGGNSVRLVTMASAQPWLLHSVRLKGKEEDTDTQREDPQARPPEGPSSESEPAEKQAPPSQGSQSSKRRASWASTDPAQQGGETASETAQKPPAKRPTLQDVRLCPSPGPRVEERTETQAPALPVAPRDTGAAEAGQEDQAGVRVPGSPGRERLSHQAQLPEDSEDPRGSAESSVAGSLSQAARERDCESVCFLGRPWRIVDGHLNTPVCKGMMEAVLYHIMTRPGVPESCLLQHYRGVLQPIAVLELLQGLEFLGCIKKRLLRKPAAVSLFSRPMMEEAEEPSSPGESSTVFYEPTLDCTLRLGRVFPHEVNWNKWVHL</sequence>
<dbReference type="OrthoDB" id="68020at2759"/>
<feature type="region of interest" description="Disordered" evidence="6">
    <location>
        <begin position="591"/>
        <end position="616"/>
    </location>
</feature>
<feature type="region of interest" description="Disordered" evidence="6">
    <location>
        <begin position="1233"/>
        <end position="1275"/>
    </location>
</feature>
<proteinExistence type="predicted"/>
<dbReference type="InterPro" id="IPR035625">
    <property type="entry name" value="Tfc3-like_eWH"/>
</dbReference>
<evidence type="ECO:0000256" key="1">
    <source>
        <dbReference type="ARBA" id="ARBA00004123"/>
    </source>
</evidence>
<comment type="subcellular location">
    <subcellularLocation>
        <location evidence="1">Nucleus</location>
    </subcellularLocation>
</comment>
<feature type="region of interest" description="Disordered" evidence="6">
    <location>
        <begin position="1087"/>
        <end position="1111"/>
    </location>
</feature>
<feature type="region of interest" description="Disordered" evidence="6">
    <location>
        <begin position="1636"/>
        <end position="1661"/>
    </location>
</feature>
<feature type="compositionally biased region" description="Polar residues" evidence="6">
    <location>
        <begin position="504"/>
        <end position="522"/>
    </location>
</feature>
<reference evidence="11" key="1">
    <citation type="submission" date="2025-08" db="UniProtKB">
        <authorList>
            <consortium name="RefSeq"/>
        </authorList>
    </citation>
    <scope>IDENTIFICATION</scope>
    <source>
        <tissue evidence="11">Kidney</tissue>
    </source>
</reference>
<dbReference type="RefSeq" id="XP_023377232.1">
    <property type="nucleotide sequence ID" value="XM_023521464.1"/>
</dbReference>
<evidence type="ECO:0000256" key="2">
    <source>
        <dbReference type="ARBA" id="ARBA00022553"/>
    </source>
</evidence>
<feature type="region of interest" description="Disordered" evidence="6">
    <location>
        <begin position="723"/>
        <end position="777"/>
    </location>
</feature>
<dbReference type="GO" id="GO:0000127">
    <property type="term" value="C:transcription factor TFIIIC complex"/>
    <property type="evidence" value="ECO:0007669"/>
    <property type="project" value="InterPro"/>
</dbReference>
<feature type="region of interest" description="Disordered" evidence="6">
    <location>
        <begin position="825"/>
        <end position="866"/>
    </location>
</feature>
<feature type="domain" description="GTF3C1 extended winged-helix" evidence="9">
    <location>
        <begin position="614"/>
        <end position="722"/>
    </location>
</feature>
<dbReference type="GeneID" id="105303366"/>
<name>A0A6P6BQB9_PTEVA</name>
<evidence type="ECO:0000256" key="4">
    <source>
        <dbReference type="ARBA" id="ARBA00023163"/>
    </source>
</evidence>
<dbReference type="CDD" id="cd16169">
    <property type="entry name" value="Tau138_eWH"/>
    <property type="match status" value="1"/>
</dbReference>
<keyword evidence="3" id="KW-0238">DNA-binding</keyword>
<feature type="compositionally biased region" description="Polar residues" evidence="6">
    <location>
        <begin position="1996"/>
        <end position="2005"/>
    </location>
</feature>
<dbReference type="PANTHER" id="PTHR15180">
    <property type="entry name" value="GENERAL TRANSCRIPTION FACTOR 3C POLYPEPTIDE 1"/>
    <property type="match status" value="1"/>
</dbReference>
<organism evidence="10 11">
    <name type="scientific">Pteropus vampyrus</name>
    <name type="common">Large flying fox</name>
    <dbReference type="NCBI Taxonomy" id="132908"/>
    <lineage>
        <taxon>Eukaryota</taxon>
        <taxon>Metazoa</taxon>
        <taxon>Chordata</taxon>
        <taxon>Craniata</taxon>
        <taxon>Vertebrata</taxon>
        <taxon>Euteleostomi</taxon>
        <taxon>Mammalia</taxon>
        <taxon>Eutheria</taxon>
        <taxon>Laurasiatheria</taxon>
        <taxon>Chiroptera</taxon>
        <taxon>Yinpterochiroptera</taxon>
        <taxon>Pteropodoidea</taxon>
        <taxon>Pteropodidae</taxon>
        <taxon>Pteropodinae</taxon>
        <taxon>Pteropus</taxon>
    </lineage>
</organism>
<feature type="compositionally biased region" description="Acidic residues" evidence="6">
    <location>
        <begin position="474"/>
        <end position="489"/>
    </location>
</feature>
<feature type="compositionally biased region" description="Polar residues" evidence="6">
    <location>
        <begin position="1897"/>
        <end position="1914"/>
    </location>
</feature>
<dbReference type="Pfam" id="PF23704">
    <property type="entry name" value="WHD_GTF3C1_N"/>
    <property type="match status" value="1"/>
</dbReference>
<feature type="domain" description="General transcription factor 3C polypeptide 1 winged-helix" evidence="8">
    <location>
        <begin position="1"/>
        <end position="69"/>
    </location>
</feature>
<gene>
    <name evidence="11" type="primary">GTF3C1</name>
</gene>
<dbReference type="GO" id="GO:0003677">
    <property type="term" value="F:DNA binding"/>
    <property type="evidence" value="ECO:0007669"/>
    <property type="project" value="UniProtKB-KW"/>
</dbReference>
<feature type="region of interest" description="Disordered" evidence="6">
    <location>
        <begin position="472"/>
        <end position="549"/>
    </location>
</feature>
<feature type="region of interest" description="Disordered" evidence="6">
    <location>
        <begin position="1847"/>
        <end position="2005"/>
    </location>
</feature>
<evidence type="ECO:0000313" key="11">
    <source>
        <dbReference type="RefSeq" id="XP_023377232.1"/>
    </source>
</evidence>
<evidence type="ECO:0000256" key="3">
    <source>
        <dbReference type="ARBA" id="ARBA00023125"/>
    </source>
</evidence>
<dbReference type="PANTHER" id="PTHR15180:SF1">
    <property type="entry name" value="GENERAL TRANSCRIPTION FACTOR 3C POLYPEPTIDE 1"/>
    <property type="match status" value="1"/>
</dbReference>
<dbReference type="GO" id="GO:0005634">
    <property type="term" value="C:nucleus"/>
    <property type="evidence" value="ECO:0007669"/>
    <property type="project" value="UniProtKB-SubCell"/>
</dbReference>
<dbReference type="InterPro" id="IPR007309">
    <property type="entry name" value="TFIIIC_Bblock-bd"/>
</dbReference>
<accession>A0A6P6BQB9</accession>
<keyword evidence="2" id="KW-0597">Phosphoprotein</keyword>
<dbReference type="CTD" id="2975"/>
<feature type="compositionally biased region" description="Basic and acidic residues" evidence="6">
    <location>
        <begin position="1850"/>
        <end position="1864"/>
    </location>
</feature>
<evidence type="ECO:0000259" key="8">
    <source>
        <dbReference type="Pfam" id="PF23704"/>
    </source>
</evidence>
<evidence type="ECO:0000256" key="5">
    <source>
        <dbReference type="ARBA" id="ARBA00023242"/>
    </source>
</evidence>
<dbReference type="InterPro" id="IPR056428">
    <property type="entry name" value="WH_GTF3C1"/>
</dbReference>
<feature type="compositionally biased region" description="Acidic residues" evidence="6">
    <location>
        <begin position="1642"/>
        <end position="1656"/>
    </location>
</feature>
<feature type="compositionally biased region" description="Polar residues" evidence="6">
    <location>
        <begin position="751"/>
        <end position="764"/>
    </location>
</feature>
<keyword evidence="5" id="KW-0539">Nucleus</keyword>
<dbReference type="InterPro" id="IPR056467">
    <property type="entry name" value="eWH_GTF3C1"/>
</dbReference>
<dbReference type="GO" id="GO:0006384">
    <property type="term" value="P:transcription initiation at RNA polymerase III promoter"/>
    <property type="evidence" value="ECO:0007669"/>
    <property type="project" value="InterPro"/>
</dbReference>
<protein>
    <submittedName>
        <fullName evidence="11">General transcription factor 3C polypeptide 1</fullName>
    </submittedName>
</protein>
<evidence type="ECO:0000259" key="7">
    <source>
        <dbReference type="Pfam" id="PF04182"/>
    </source>
</evidence>
<dbReference type="InterPro" id="IPR044210">
    <property type="entry name" value="Tfc3-like"/>
</dbReference>
<dbReference type="Pfam" id="PF24101">
    <property type="entry name" value="WHD_GTF3C1"/>
    <property type="match status" value="1"/>
</dbReference>
<keyword evidence="10" id="KW-1185">Reference proteome</keyword>
<feature type="compositionally biased region" description="Basic and acidic residues" evidence="6">
    <location>
        <begin position="1263"/>
        <end position="1275"/>
    </location>
</feature>
<feature type="domain" description="B-block binding subunit of TFIIIC" evidence="7">
    <location>
        <begin position="174"/>
        <end position="249"/>
    </location>
</feature>
<feature type="compositionally biased region" description="Basic and acidic residues" evidence="6">
    <location>
        <begin position="765"/>
        <end position="776"/>
    </location>
</feature>
<evidence type="ECO:0000256" key="6">
    <source>
        <dbReference type="SAM" id="MobiDB-lite"/>
    </source>
</evidence>